<feature type="transmembrane region" description="Helical" evidence="13">
    <location>
        <begin position="461"/>
        <end position="478"/>
    </location>
</feature>
<evidence type="ECO:0000259" key="14">
    <source>
        <dbReference type="PROSITE" id="PS50011"/>
    </source>
</evidence>
<evidence type="ECO:0000256" key="5">
    <source>
        <dbReference type="ARBA" id="ARBA00022692"/>
    </source>
</evidence>
<keyword evidence="8" id="KW-0067">ATP-binding</keyword>
<evidence type="ECO:0000313" key="15">
    <source>
        <dbReference type="EMBL" id="MEA5582269.1"/>
    </source>
</evidence>
<proteinExistence type="predicted"/>
<name>A0ABU5UFD2_9CYAN</name>
<dbReference type="EC" id="2.7.11.1" evidence="2"/>
<comment type="caution">
    <text evidence="15">The sequence shown here is derived from an EMBL/GenBank/DDBJ whole genome shotgun (WGS) entry which is preliminary data.</text>
</comment>
<evidence type="ECO:0000256" key="4">
    <source>
        <dbReference type="ARBA" id="ARBA00022679"/>
    </source>
</evidence>
<dbReference type="Gene3D" id="1.10.510.10">
    <property type="entry name" value="Transferase(Phosphotransferase) domain 1"/>
    <property type="match status" value="1"/>
</dbReference>
<evidence type="ECO:0000256" key="1">
    <source>
        <dbReference type="ARBA" id="ARBA00004141"/>
    </source>
</evidence>
<dbReference type="PROSITE" id="PS50011">
    <property type="entry name" value="PROTEIN_KINASE_DOM"/>
    <property type="match status" value="1"/>
</dbReference>
<keyword evidence="7" id="KW-0418">Kinase</keyword>
<dbReference type="RefSeq" id="WP_323196590.1">
    <property type="nucleotide sequence ID" value="NZ_JAYGHG010000020.1"/>
</dbReference>
<dbReference type="Gene3D" id="3.30.200.20">
    <property type="entry name" value="Phosphorylase Kinase, domain 1"/>
    <property type="match status" value="1"/>
</dbReference>
<keyword evidence="6" id="KW-0547">Nucleotide-binding</keyword>
<keyword evidence="4" id="KW-0808">Transferase</keyword>
<dbReference type="PANTHER" id="PTHR24363">
    <property type="entry name" value="SERINE/THREONINE PROTEIN KINASE"/>
    <property type="match status" value="1"/>
</dbReference>
<dbReference type="PANTHER" id="PTHR24363:SF0">
    <property type="entry name" value="SERINE_THREONINE KINASE LIKE DOMAIN CONTAINING 1"/>
    <property type="match status" value="1"/>
</dbReference>
<feature type="transmembrane region" description="Helical" evidence="13">
    <location>
        <begin position="369"/>
        <end position="387"/>
    </location>
</feature>
<keyword evidence="3" id="KW-0723">Serine/threonine-protein kinase</keyword>
<evidence type="ECO:0000256" key="9">
    <source>
        <dbReference type="ARBA" id="ARBA00022989"/>
    </source>
</evidence>
<reference evidence="15 16" key="1">
    <citation type="submission" date="2023-12" db="EMBL/GenBank/DDBJ databases">
        <title>Baltic Sea Cyanobacteria.</title>
        <authorList>
            <person name="Delbaje E."/>
            <person name="Fewer D.P."/>
            <person name="Shishido T.K."/>
        </authorList>
    </citation>
    <scope>NUCLEOTIDE SEQUENCE [LARGE SCALE GENOMIC DNA]</scope>
    <source>
        <strain evidence="15 16">UHCC-0300</strain>
    </source>
</reference>
<dbReference type="SMART" id="SM00220">
    <property type="entry name" value="S_TKc"/>
    <property type="match status" value="1"/>
</dbReference>
<dbReference type="InterPro" id="IPR008271">
    <property type="entry name" value="Ser/Thr_kinase_AS"/>
</dbReference>
<dbReference type="PROSITE" id="PS00108">
    <property type="entry name" value="PROTEIN_KINASE_ST"/>
    <property type="match status" value="1"/>
</dbReference>
<feature type="transmembrane region" description="Helical" evidence="13">
    <location>
        <begin position="343"/>
        <end position="363"/>
    </location>
</feature>
<evidence type="ECO:0000256" key="3">
    <source>
        <dbReference type="ARBA" id="ARBA00022527"/>
    </source>
</evidence>
<evidence type="ECO:0000256" key="12">
    <source>
        <dbReference type="ARBA" id="ARBA00048679"/>
    </source>
</evidence>
<sequence>MSYCINPQCPQPQNTRQPLFCQSCGSDLLLEGCYRVVRPLGGGGFANTYEVDDSGTAKVLKVLFNTHPKAVELFQKEAAVLSILQHPGIPKVDSDGYFTYLPRNQEILHCLVMEKIEGMDLAEYFTQRNYQPISERAAVRWLKQLAEILHQVHQQQYFHRDIKPPNIMLRANGQLVLIDFGTAREVTETFINKVAGQQVTGIISAGYTPREQMNGKAVPQSDFFALGRTFVYLLTGKSPDNFSEDSRNGELIWRDHAAGISEKLVEFIDDLMAPFPGNRPQDTQEILDKLAGFETGLPQEKQKTGNNQSANYYNQISQRIESESLAVNQGETSSPYAVFERQILAFFIDILITIFIGVIPFIVGRALTNGWVFLVGWIIFTWLYFALCESSVKQATLGKMVGKIIVTDLKGKRISFWRATGKFLIKAFFTLLTLFDFGRSLRGFSGLLYGLSSIHYFPLDLMLLVFVSGLIDVIFLLFNKRKRSLHDILAGTLVSKKPSP</sequence>
<evidence type="ECO:0000256" key="2">
    <source>
        <dbReference type="ARBA" id="ARBA00012513"/>
    </source>
</evidence>
<dbReference type="Pfam" id="PF00069">
    <property type="entry name" value="Pkinase"/>
    <property type="match status" value="1"/>
</dbReference>
<accession>A0ABU5UFD2</accession>
<dbReference type="InterPro" id="IPR011009">
    <property type="entry name" value="Kinase-like_dom_sf"/>
</dbReference>
<comment type="subcellular location">
    <subcellularLocation>
        <location evidence="1">Membrane</location>
        <topology evidence="1">Multi-pass membrane protein</topology>
    </subcellularLocation>
</comment>
<gene>
    <name evidence="15" type="ORF">VB620_13070</name>
</gene>
<dbReference type="EMBL" id="JAYGHG010000020">
    <property type="protein sequence ID" value="MEA5582269.1"/>
    <property type="molecule type" value="Genomic_DNA"/>
</dbReference>
<evidence type="ECO:0000256" key="11">
    <source>
        <dbReference type="ARBA" id="ARBA00047899"/>
    </source>
</evidence>
<feature type="transmembrane region" description="Helical" evidence="13">
    <location>
        <begin position="423"/>
        <end position="441"/>
    </location>
</feature>
<evidence type="ECO:0000256" key="10">
    <source>
        <dbReference type="ARBA" id="ARBA00023136"/>
    </source>
</evidence>
<evidence type="ECO:0000256" key="8">
    <source>
        <dbReference type="ARBA" id="ARBA00022840"/>
    </source>
</evidence>
<evidence type="ECO:0000256" key="6">
    <source>
        <dbReference type="ARBA" id="ARBA00022741"/>
    </source>
</evidence>
<dbReference type="SUPFAM" id="SSF56112">
    <property type="entry name" value="Protein kinase-like (PK-like)"/>
    <property type="match status" value="1"/>
</dbReference>
<dbReference type="CDD" id="cd14014">
    <property type="entry name" value="STKc_PknB_like"/>
    <property type="match status" value="1"/>
</dbReference>
<evidence type="ECO:0000256" key="13">
    <source>
        <dbReference type="SAM" id="Phobius"/>
    </source>
</evidence>
<comment type="catalytic activity">
    <reaction evidence="12">
        <text>L-seryl-[protein] + ATP = O-phospho-L-seryl-[protein] + ADP + H(+)</text>
        <dbReference type="Rhea" id="RHEA:17989"/>
        <dbReference type="Rhea" id="RHEA-COMP:9863"/>
        <dbReference type="Rhea" id="RHEA-COMP:11604"/>
        <dbReference type="ChEBI" id="CHEBI:15378"/>
        <dbReference type="ChEBI" id="CHEBI:29999"/>
        <dbReference type="ChEBI" id="CHEBI:30616"/>
        <dbReference type="ChEBI" id="CHEBI:83421"/>
        <dbReference type="ChEBI" id="CHEBI:456216"/>
        <dbReference type="EC" id="2.7.11.1"/>
    </reaction>
</comment>
<dbReference type="Pfam" id="PF06271">
    <property type="entry name" value="RDD"/>
    <property type="match status" value="1"/>
</dbReference>
<keyword evidence="5 13" id="KW-0812">Transmembrane</keyword>
<dbReference type="InterPro" id="IPR000719">
    <property type="entry name" value="Prot_kinase_dom"/>
</dbReference>
<organism evidence="15 16">
    <name type="scientific">Nodularia harveyana UHCC-0300</name>
    <dbReference type="NCBI Taxonomy" id="2974287"/>
    <lineage>
        <taxon>Bacteria</taxon>
        <taxon>Bacillati</taxon>
        <taxon>Cyanobacteriota</taxon>
        <taxon>Cyanophyceae</taxon>
        <taxon>Nostocales</taxon>
        <taxon>Nodulariaceae</taxon>
        <taxon>Nodularia</taxon>
    </lineage>
</organism>
<evidence type="ECO:0000256" key="7">
    <source>
        <dbReference type="ARBA" id="ARBA00022777"/>
    </source>
</evidence>
<protein>
    <recommendedName>
        <fullName evidence="2">non-specific serine/threonine protein kinase</fullName>
        <ecNumber evidence="2">2.7.11.1</ecNumber>
    </recommendedName>
</protein>
<dbReference type="NCBIfam" id="NF045510">
    <property type="entry name" value="4Cys_prefix_kin"/>
    <property type="match status" value="1"/>
</dbReference>
<evidence type="ECO:0000313" key="16">
    <source>
        <dbReference type="Proteomes" id="UP001302120"/>
    </source>
</evidence>
<keyword evidence="16" id="KW-1185">Reference proteome</keyword>
<comment type="catalytic activity">
    <reaction evidence="11">
        <text>L-threonyl-[protein] + ATP = O-phospho-L-threonyl-[protein] + ADP + H(+)</text>
        <dbReference type="Rhea" id="RHEA:46608"/>
        <dbReference type="Rhea" id="RHEA-COMP:11060"/>
        <dbReference type="Rhea" id="RHEA-COMP:11605"/>
        <dbReference type="ChEBI" id="CHEBI:15378"/>
        <dbReference type="ChEBI" id="CHEBI:30013"/>
        <dbReference type="ChEBI" id="CHEBI:30616"/>
        <dbReference type="ChEBI" id="CHEBI:61977"/>
        <dbReference type="ChEBI" id="CHEBI:456216"/>
        <dbReference type="EC" id="2.7.11.1"/>
    </reaction>
</comment>
<feature type="domain" description="Protein kinase" evidence="14">
    <location>
        <begin position="34"/>
        <end position="291"/>
    </location>
</feature>
<keyword evidence="10 13" id="KW-0472">Membrane</keyword>
<dbReference type="InterPro" id="IPR010432">
    <property type="entry name" value="RDD"/>
</dbReference>
<keyword evidence="9 13" id="KW-1133">Transmembrane helix</keyword>
<dbReference type="Proteomes" id="UP001302120">
    <property type="component" value="Unassembled WGS sequence"/>
</dbReference>